<gene>
    <name evidence="2" type="ORF">A2642_00925</name>
</gene>
<accession>A0A1F6V488</accession>
<reference evidence="2 3" key="1">
    <citation type="journal article" date="2016" name="Nat. Commun.">
        <title>Thousands of microbial genomes shed light on interconnected biogeochemical processes in an aquifer system.</title>
        <authorList>
            <person name="Anantharaman K."/>
            <person name="Brown C.T."/>
            <person name="Hug L.A."/>
            <person name="Sharon I."/>
            <person name="Castelle C.J."/>
            <person name="Probst A.J."/>
            <person name="Thomas B.C."/>
            <person name="Singh A."/>
            <person name="Wilkins M.J."/>
            <person name="Karaoz U."/>
            <person name="Brodie E.L."/>
            <person name="Williams K.H."/>
            <person name="Hubbard S.S."/>
            <person name="Banfield J.F."/>
        </authorList>
    </citation>
    <scope>NUCLEOTIDE SEQUENCE [LARGE SCALE GENOMIC DNA]</scope>
</reference>
<evidence type="ECO:0000313" key="2">
    <source>
        <dbReference type="EMBL" id="OGI64264.1"/>
    </source>
</evidence>
<comment type="caution">
    <text evidence="2">The sequence shown here is derived from an EMBL/GenBank/DDBJ whole genome shotgun (WGS) entry which is preliminary data.</text>
</comment>
<name>A0A1F6V488_9BACT</name>
<feature type="coiled-coil region" evidence="1">
    <location>
        <begin position="12"/>
        <end position="46"/>
    </location>
</feature>
<protein>
    <submittedName>
        <fullName evidence="2">Uncharacterized protein</fullName>
    </submittedName>
</protein>
<evidence type="ECO:0000256" key="1">
    <source>
        <dbReference type="SAM" id="Coils"/>
    </source>
</evidence>
<organism evidence="2 3">
    <name type="scientific">Candidatus Nomurabacteria bacterium RIFCSPHIGHO2_01_FULL_39_10</name>
    <dbReference type="NCBI Taxonomy" id="1801733"/>
    <lineage>
        <taxon>Bacteria</taxon>
        <taxon>Candidatus Nomuraibacteriota</taxon>
    </lineage>
</organism>
<sequence length="72" mass="8558">MESPKKVAEKVLPLTKEVKEKIRQKLEEKKEELKRFQLILENEGDRLRQKRLGDKSATLLVEIGELESKLRW</sequence>
<dbReference type="AlphaFoldDB" id="A0A1F6V488"/>
<proteinExistence type="predicted"/>
<dbReference type="Proteomes" id="UP000178700">
    <property type="component" value="Unassembled WGS sequence"/>
</dbReference>
<dbReference type="EMBL" id="MFTJ01000056">
    <property type="protein sequence ID" value="OGI64264.1"/>
    <property type="molecule type" value="Genomic_DNA"/>
</dbReference>
<evidence type="ECO:0000313" key="3">
    <source>
        <dbReference type="Proteomes" id="UP000178700"/>
    </source>
</evidence>
<keyword evidence="1" id="KW-0175">Coiled coil</keyword>